<sequence>MAKTRLIPSILFKMMGLAVLVALLSGLPVNAADRDRLKAFLNVTGFDVALDSIALSAADAPEMLGMSASDFGESWTRIAEKVFDTDIMRGMALDILEQTLSDDDLAHAAAFYASPLGMRLVEVENASHMDADDARKQAEGEDLVAAMVASGDERLDVLVQMNAAVDSGDVAVRAVQEIQLRFLLAASTAGVLEQEFDEEMLRAMMKETEGELRLSMRRSALASAAYTYRDINDEDLRAYLAALEDPQMQRVYELMNAVQWEIMGNRYEALAMRMAEISGGQDL</sequence>
<evidence type="ECO:0000259" key="1">
    <source>
        <dbReference type="Pfam" id="PF09832"/>
    </source>
</evidence>
<dbReference type="Proteomes" id="UP000322545">
    <property type="component" value="Unassembled WGS sequence"/>
</dbReference>
<dbReference type="AlphaFoldDB" id="A0A1M7H7Z2"/>
<evidence type="ECO:0000313" key="2">
    <source>
        <dbReference type="EMBL" id="SHM24518.1"/>
    </source>
</evidence>
<dbReference type="InterPro" id="IPR018637">
    <property type="entry name" value="DUF2059"/>
</dbReference>
<accession>A0A1M7H7Z2</accession>
<feature type="domain" description="DUF2059" evidence="1">
    <location>
        <begin position="88"/>
        <end position="144"/>
    </location>
</feature>
<protein>
    <recommendedName>
        <fullName evidence="1">DUF2059 domain-containing protein</fullName>
    </recommendedName>
</protein>
<dbReference type="EMBL" id="FRCB01000005">
    <property type="protein sequence ID" value="SHM24518.1"/>
    <property type="molecule type" value="Genomic_DNA"/>
</dbReference>
<name>A0A1M7H7Z2_9RHOB</name>
<reference evidence="2 3" key="1">
    <citation type="submission" date="2016-11" db="EMBL/GenBank/DDBJ databases">
        <authorList>
            <person name="Varghese N."/>
            <person name="Submissions S."/>
        </authorList>
    </citation>
    <scope>NUCLEOTIDE SEQUENCE [LARGE SCALE GENOMIC DNA]</scope>
    <source>
        <strain evidence="2 3">DSM 28249</strain>
    </source>
</reference>
<dbReference type="RefSeq" id="WP_188129957.1">
    <property type="nucleotide sequence ID" value="NZ_FRCB01000005.1"/>
</dbReference>
<evidence type="ECO:0000313" key="3">
    <source>
        <dbReference type="Proteomes" id="UP000322545"/>
    </source>
</evidence>
<organism evidence="2 3">
    <name type="scientific">Roseovarius litoreus</name>
    <dbReference type="NCBI Taxonomy" id="1155722"/>
    <lineage>
        <taxon>Bacteria</taxon>
        <taxon>Pseudomonadati</taxon>
        <taxon>Pseudomonadota</taxon>
        <taxon>Alphaproteobacteria</taxon>
        <taxon>Rhodobacterales</taxon>
        <taxon>Roseobacteraceae</taxon>
        <taxon>Roseovarius</taxon>
    </lineage>
</organism>
<gene>
    <name evidence="2" type="ORF">SAMN05443432_105293</name>
</gene>
<dbReference type="Pfam" id="PF09832">
    <property type="entry name" value="DUF2059"/>
    <property type="match status" value="1"/>
</dbReference>
<proteinExistence type="predicted"/>
<keyword evidence="3" id="KW-1185">Reference proteome</keyword>